<comment type="pathway">
    <text evidence="1">Secondary metabolite biosynthesis; terpenoid biosynthesis.</text>
</comment>
<evidence type="ECO:0000256" key="3">
    <source>
        <dbReference type="ARBA" id="ARBA00022679"/>
    </source>
</evidence>
<dbReference type="InterPro" id="IPR002213">
    <property type="entry name" value="UDP_glucos_trans"/>
</dbReference>
<evidence type="ECO:0000256" key="1">
    <source>
        <dbReference type="ARBA" id="ARBA00004721"/>
    </source>
</evidence>
<evidence type="ECO:0000256" key="6">
    <source>
        <dbReference type="ARBA" id="ARBA00074737"/>
    </source>
</evidence>
<evidence type="ECO:0000256" key="5">
    <source>
        <dbReference type="ARBA" id="ARBA00066953"/>
    </source>
</evidence>
<dbReference type="GO" id="GO:0080043">
    <property type="term" value="F:quercetin 3-O-glucosyltransferase activity"/>
    <property type="evidence" value="ECO:0007669"/>
    <property type="project" value="TreeGrafter"/>
</dbReference>
<keyword evidence="7" id="KW-1185">Reference proteome</keyword>
<evidence type="ECO:0000313" key="7">
    <source>
        <dbReference type="Proteomes" id="UP000504609"/>
    </source>
</evidence>
<dbReference type="Pfam" id="PF00201">
    <property type="entry name" value="UDPGT"/>
    <property type="match status" value="1"/>
</dbReference>
<sequence length="449" mass="49980">MRNPHFLLVCFPSQGYINPSLQLAKRLIHLNIDVTFATTIAAARRMNNNAQQTPTTQGLSFATFSDGFDDDNLKLSANITHFFSELKRCGSQSLTHLITSAANKGRPFTFLIYGLLLNWAADVATSFNIPSALFFAQPATVLALYFHYFHGYEEPICNKLQTPSSCIELPNLPLFTTHDMPSFFSPCGPHAFIIPPMREQLEFLGGQTRSKVLVNTFDTLETDALRAIDELKMIAIGPLIPSSHDDGGNLFHVSSEDYIGWLSSKAERSVVYVSFGSICELCEEQEEELLNGLLESGRPFLWVVRSNHDEERLKKVGMKGKIVSWCRQIEVLKHPSVGCFVTHCGWNSTIESLSLGVAVVGFPQQIDQMTNAKLVEDLWKTGVRVKGNSEGVVERGEIRRCLDLVMENEEIERNVKVWKELGRQAVEEGGSSTSNLQAFVAEIDGGGRD</sequence>
<dbReference type="Gene3D" id="3.40.50.2000">
    <property type="entry name" value="Glycogen Phosphorylase B"/>
    <property type="match status" value="2"/>
</dbReference>
<dbReference type="Proteomes" id="UP000504609">
    <property type="component" value="Unplaced"/>
</dbReference>
<comment type="similarity">
    <text evidence="2">Belongs to the UDP-glycosyltransferase family.</text>
</comment>
<evidence type="ECO:0000256" key="4">
    <source>
        <dbReference type="ARBA" id="ARBA00050692"/>
    </source>
</evidence>
<dbReference type="SUPFAM" id="SSF53756">
    <property type="entry name" value="UDP-Glycosyltransferase/glycogen phosphorylase"/>
    <property type="match status" value="1"/>
</dbReference>
<dbReference type="GeneID" id="111464412"/>
<accession>A0A6J1HKM7</accession>
<proteinExistence type="inferred from homology"/>
<dbReference type="CDD" id="cd03784">
    <property type="entry name" value="GT1_Gtf-like"/>
    <property type="match status" value="1"/>
</dbReference>
<protein>
    <recommendedName>
        <fullName evidence="6">Mogroside I-E synthase</fullName>
        <ecNumber evidence="5">2.4.1.350</ecNumber>
    </recommendedName>
</protein>
<dbReference type="PANTHER" id="PTHR11926:SF870">
    <property type="entry name" value="UDP-GLYCOSYLTRANSFERASE 75B1"/>
    <property type="match status" value="1"/>
</dbReference>
<dbReference type="PANTHER" id="PTHR11926">
    <property type="entry name" value="GLUCOSYL/GLUCURONOSYL TRANSFERASES"/>
    <property type="match status" value="1"/>
</dbReference>
<name>A0A6J1HKM7_CUCMO</name>
<evidence type="ECO:0000256" key="2">
    <source>
        <dbReference type="ARBA" id="ARBA00009995"/>
    </source>
</evidence>
<dbReference type="FunFam" id="3.40.50.2000:FF:000019">
    <property type="entry name" value="Glycosyltransferase"/>
    <property type="match status" value="1"/>
</dbReference>
<keyword evidence="3" id="KW-0808">Transferase</keyword>
<dbReference type="EC" id="2.4.1.350" evidence="5"/>
<dbReference type="AlphaFoldDB" id="A0A6J1HKM7"/>
<organism evidence="7 8">
    <name type="scientific">Cucurbita moschata</name>
    <name type="common">Winter crookneck squash</name>
    <name type="synonym">Cucurbita pepo var. moschata</name>
    <dbReference type="NCBI Taxonomy" id="3662"/>
    <lineage>
        <taxon>Eukaryota</taxon>
        <taxon>Viridiplantae</taxon>
        <taxon>Streptophyta</taxon>
        <taxon>Embryophyta</taxon>
        <taxon>Tracheophyta</taxon>
        <taxon>Spermatophyta</taxon>
        <taxon>Magnoliopsida</taxon>
        <taxon>eudicotyledons</taxon>
        <taxon>Gunneridae</taxon>
        <taxon>Pentapetalae</taxon>
        <taxon>rosids</taxon>
        <taxon>fabids</taxon>
        <taxon>Cucurbitales</taxon>
        <taxon>Cucurbitaceae</taxon>
        <taxon>Cucurbiteae</taxon>
        <taxon>Cucurbita</taxon>
    </lineage>
</organism>
<evidence type="ECO:0000313" key="8">
    <source>
        <dbReference type="RefSeq" id="XP_022964378.1"/>
    </source>
</evidence>
<comment type="catalytic activity">
    <reaction evidence="4">
        <text>mogrol + UDP-alpha-D-glucose = mogroside IE + UDP + H(+)</text>
        <dbReference type="Rhea" id="RHEA:52044"/>
        <dbReference type="ChEBI" id="CHEBI:15378"/>
        <dbReference type="ChEBI" id="CHEBI:58223"/>
        <dbReference type="ChEBI" id="CHEBI:58885"/>
        <dbReference type="ChEBI" id="CHEBI:138974"/>
        <dbReference type="ChEBI" id="CHEBI:138975"/>
        <dbReference type="EC" id="2.4.1.350"/>
    </reaction>
    <physiologicalReaction direction="left-to-right" evidence="4">
        <dbReference type="Rhea" id="RHEA:52045"/>
    </physiologicalReaction>
</comment>
<dbReference type="KEGG" id="cmos:111464412"/>
<gene>
    <name evidence="8" type="primary">LOC111464412</name>
</gene>
<dbReference type="GO" id="GO:0080044">
    <property type="term" value="F:quercetin 7-O-glucosyltransferase activity"/>
    <property type="evidence" value="ECO:0007669"/>
    <property type="project" value="TreeGrafter"/>
</dbReference>
<dbReference type="RefSeq" id="XP_022964378.1">
    <property type="nucleotide sequence ID" value="XM_023108610.1"/>
</dbReference>
<reference evidence="8" key="1">
    <citation type="submission" date="2025-08" db="UniProtKB">
        <authorList>
            <consortium name="RefSeq"/>
        </authorList>
    </citation>
    <scope>IDENTIFICATION</scope>
    <source>
        <tissue evidence="8">Young leaves</tissue>
    </source>
</reference>